<accession>A0A7T0BVT2</accession>
<organism evidence="4 5">
    <name type="scientific">Candidatus Nitronauta litoralis</name>
    <dbReference type="NCBI Taxonomy" id="2705533"/>
    <lineage>
        <taxon>Bacteria</taxon>
        <taxon>Pseudomonadati</taxon>
        <taxon>Nitrospinota/Tectimicrobiota group</taxon>
        <taxon>Nitrospinota</taxon>
        <taxon>Nitrospinia</taxon>
        <taxon>Nitrospinales</taxon>
        <taxon>Nitrospinaceae</taxon>
        <taxon>Candidatus Nitronauta</taxon>
    </lineage>
</organism>
<evidence type="ECO:0000259" key="2">
    <source>
        <dbReference type="PROSITE" id="PS50110"/>
    </source>
</evidence>
<dbReference type="InterPro" id="IPR052020">
    <property type="entry name" value="Cyclic_di-GMP/3'3'-cGAMP_PDE"/>
</dbReference>
<dbReference type="InterPro" id="IPR003607">
    <property type="entry name" value="HD/PDEase_dom"/>
</dbReference>
<dbReference type="SMART" id="SM00471">
    <property type="entry name" value="HDc"/>
    <property type="match status" value="1"/>
</dbReference>
<dbReference type="CDD" id="cd00077">
    <property type="entry name" value="HDc"/>
    <property type="match status" value="1"/>
</dbReference>
<evidence type="ECO:0000313" key="5">
    <source>
        <dbReference type="Proteomes" id="UP000594688"/>
    </source>
</evidence>
<dbReference type="SMART" id="SM00448">
    <property type="entry name" value="REC"/>
    <property type="match status" value="1"/>
</dbReference>
<feature type="domain" description="HD-GYP" evidence="3">
    <location>
        <begin position="130"/>
        <end position="324"/>
    </location>
</feature>
<dbReference type="PROSITE" id="PS51832">
    <property type="entry name" value="HD_GYP"/>
    <property type="match status" value="1"/>
</dbReference>
<dbReference type="GO" id="GO:0000160">
    <property type="term" value="P:phosphorelay signal transduction system"/>
    <property type="evidence" value="ECO:0007669"/>
    <property type="project" value="InterPro"/>
</dbReference>
<dbReference type="Proteomes" id="UP000594688">
    <property type="component" value="Chromosome"/>
</dbReference>
<dbReference type="InterPro" id="IPR011006">
    <property type="entry name" value="CheY-like_superfamily"/>
</dbReference>
<feature type="modified residue" description="4-aspartylphosphate" evidence="1">
    <location>
        <position position="55"/>
    </location>
</feature>
<dbReference type="PANTHER" id="PTHR45228:SF5">
    <property type="entry name" value="CYCLIC DI-GMP PHOSPHODIESTERASE VC_1348-RELATED"/>
    <property type="match status" value="1"/>
</dbReference>
<reference evidence="4 5" key="1">
    <citation type="submission" date="2020-02" db="EMBL/GenBank/DDBJ databases">
        <title>Genomic and physiological characterization of two novel Nitrospinaceae genera.</title>
        <authorList>
            <person name="Mueller A.J."/>
            <person name="Jung M.-Y."/>
            <person name="Strachan C.R."/>
            <person name="Herbold C.W."/>
            <person name="Kirkegaard R.H."/>
            <person name="Daims H."/>
        </authorList>
    </citation>
    <scope>NUCLEOTIDE SEQUENCE [LARGE SCALE GENOMIC DNA]</scope>
    <source>
        <strain evidence="4">EB</strain>
    </source>
</reference>
<keyword evidence="1" id="KW-0597">Phosphoprotein</keyword>
<dbReference type="AlphaFoldDB" id="A0A7T0BVT2"/>
<dbReference type="Pfam" id="PF00072">
    <property type="entry name" value="Response_reg"/>
    <property type="match status" value="1"/>
</dbReference>
<name>A0A7T0BVT2_9BACT</name>
<dbReference type="Pfam" id="PF13487">
    <property type="entry name" value="HD_5"/>
    <property type="match status" value="1"/>
</dbReference>
<evidence type="ECO:0000259" key="3">
    <source>
        <dbReference type="PROSITE" id="PS51832"/>
    </source>
</evidence>
<dbReference type="PANTHER" id="PTHR45228">
    <property type="entry name" value="CYCLIC DI-GMP PHOSPHODIESTERASE TM_0186-RELATED"/>
    <property type="match status" value="1"/>
</dbReference>
<gene>
    <name evidence="4" type="ORF">G3M70_07490</name>
</gene>
<proteinExistence type="predicted"/>
<dbReference type="InterPro" id="IPR001789">
    <property type="entry name" value="Sig_transdc_resp-reg_receiver"/>
</dbReference>
<protein>
    <submittedName>
        <fullName evidence="4">Response regulator</fullName>
    </submittedName>
</protein>
<dbReference type="SUPFAM" id="SSF52172">
    <property type="entry name" value="CheY-like"/>
    <property type="match status" value="1"/>
</dbReference>
<dbReference type="InterPro" id="IPR037522">
    <property type="entry name" value="HD_GYP_dom"/>
</dbReference>
<dbReference type="SUPFAM" id="SSF109604">
    <property type="entry name" value="HD-domain/PDEase-like"/>
    <property type="match status" value="1"/>
</dbReference>
<feature type="domain" description="Response regulatory" evidence="2">
    <location>
        <begin position="6"/>
        <end position="122"/>
    </location>
</feature>
<dbReference type="KEGG" id="nli:G3M70_07490"/>
<sequence>MTDPQTILIVDDEKQNVKLLNAFLRPMGYRLLIANNGREAIDVVKHEDIDLIILDINMPVLSGIEVCKILKNDPKYQLIPIILVSALNGQEVRIEGIDVGAIEFISKPVDLKELEVRVKSSLKLKKLTDHLESAEEVLIALAAAVAARDDYTGEHVDRVTATALAIGKSMNLSPEDLEGLRKGARLHDVGKIGIPDKILLKPGKLDDEEFNTIKQHSRIGYDLCRGLKTIGKGLDLVLMHHEKLDGSGYPRGLLGKDICLPVRILTVADIFDALTSTRAYRNSLSLEQSFEILFKQVEENKIDGDVFGTLRSLCEKGAEFCLAS</sequence>
<dbReference type="PROSITE" id="PS50110">
    <property type="entry name" value="RESPONSE_REGULATORY"/>
    <property type="match status" value="1"/>
</dbReference>
<evidence type="ECO:0000313" key="4">
    <source>
        <dbReference type="EMBL" id="QPJ61737.1"/>
    </source>
</evidence>
<dbReference type="Gene3D" id="3.40.50.2300">
    <property type="match status" value="1"/>
</dbReference>
<evidence type="ECO:0000256" key="1">
    <source>
        <dbReference type="PROSITE-ProRule" id="PRU00169"/>
    </source>
</evidence>
<dbReference type="EMBL" id="CP048685">
    <property type="protein sequence ID" value="QPJ61737.1"/>
    <property type="molecule type" value="Genomic_DNA"/>
</dbReference>
<dbReference type="Gene3D" id="1.10.3210.10">
    <property type="entry name" value="Hypothetical protein af1432"/>
    <property type="match status" value="1"/>
</dbReference>